<keyword evidence="7 8" id="KW-0472">Membrane</keyword>
<evidence type="ECO:0000313" key="11">
    <source>
        <dbReference type="Proteomes" id="UP001153737"/>
    </source>
</evidence>
<evidence type="ECO:0000259" key="9">
    <source>
        <dbReference type="PROSITE" id="PS50850"/>
    </source>
</evidence>
<dbReference type="AlphaFoldDB" id="A0A9N9SIQ3"/>
<reference evidence="10" key="2">
    <citation type="submission" date="2022-10" db="EMBL/GenBank/DDBJ databases">
        <authorList>
            <consortium name="ENA_rothamsted_submissions"/>
            <consortium name="culmorum"/>
            <person name="King R."/>
        </authorList>
    </citation>
    <scope>NUCLEOTIDE SEQUENCE</scope>
</reference>
<feature type="transmembrane region" description="Helical" evidence="8">
    <location>
        <begin position="182"/>
        <end position="201"/>
    </location>
</feature>
<feature type="transmembrane region" description="Helical" evidence="8">
    <location>
        <begin position="263"/>
        <end position="285"/>
    </location>
</feature>
<feature type="transmembrane region" description="Helical" evidence="8">
    <location>
        <begin position="371"/>
        <end position="390"/>
    </location>
</feature>
<proteinExistence type="predicted"/>
<dbReference type="PROSITE" id="PS00216">
    <property type="entry name" value="SUGAR_TRANSPORT_1"/>
    <property type="match status" value="1"/>
</dbReference>
<dbReference type="EMBL" id="OU896708">
    <property type="protein sequence ID" value="CAG9818588.1"/>
    <property type="molecule type" value="Genomic_DNA"/>
</dbReference>
<dbReference type="InterPro" id="IPR020846">
    <property type="entry name" value="MFS_dom"/>
</dbReference>
<keyword evidence="3" id="KW-1003">Cell membrane</keyword>
<dbReference type="Gene3D" id="1.20.1250.20">
    <property type="entry name" value="MFS general substrate transporter like domains"/>
    <property type="match status" value="1"/>
</dbReference>
<dbReference type="Proteomes" id="UP001153737">
    <property type="component" value="Chromosome 2"/>
</dbReference>
<evidence type="ECO:0000313" key="10">
    <source>
        <dbReference type="EMBL" id="CAG9818588.1"/>
    </source>
</evidence>
<evidence type="ECO:0000256" key="3">
    <source>
        <dbReference type="ARBA" id="ARBA00022475"/>
    </source>
</evidence>
<accession>A0A9N9SIQ3</accession>
<dbReference type="Pfam" id="PF00083">
    <property type="entry name" value="Sugar_tr"/>
    <property type="match status" value="1"/>
</dbReference>
<keyword evidence="4" id="KW-0762">Sugar transport</keyword>
<feature type="domain" description="Major facilitator superfamily (MFS) profile" evidence="9">
    <location>
        <begin position="29"/>
        <end position="456"/>
    </location>
</feature>
<feature type="transmembrane region" description="Helical" evidence="8">
    <location>
        <begin position="27"/>
        <end position="48"/>
    </location>
</feature>
<name>A0A9N9SIQ3_PHACE</name>
<protein>
    <recommendedName>
        <fullName evidence="9">Major facilitator superfamily (MFS) profile domain-containing protein</fullName>
    </recommendedName>
</protein>
<evidence type="ECO:0000256" key="6">
    <source>
        <dbReference type="ARBA" id="ARBA00022989"/>
    </source>
</evidence>
<dbReference type="SUPFAM" id="SSF103473">
    <property type="entry name" value="MFS general substrate transporter"/>
    <property type="match status" value="1"/>
</dbReference>
<dbReference type="PANTHER" id="PTHR48021:SF46">
    <property type="entry name" value="MAJOR FACILITATOR SUPERFAMILY (MFS) PROFILE DOMAIN-CONTAINING PROTEIN"/>
    <property type="match status" value="1"/>
</dbReference>
<dbReference type="InterPro" id="IPR005828">
    <property type="entry name" value="MFS_sugar_transport-like"/>
</dbReference>
<evidence type="ECO:0000256" key="7">
    <source>
        <dbReference type="ARBA" id="ARBA00023136"/>
    </source>
</evidence>
<feature type="transmembrane region" description="Helical" evidence="8">
    <location>
        <begin position="330"/>
        <end position="351"/>
    </location>
</feature>
<keyword evidence="6 8" id="KW-1133">Transmembrane helix</keyword>
<feature type="transmembrane region" description="Helical" evidence="8">
    <location>
        <begin position="99"/>
        <end position="117"/>
    </location>
</feature>
<dbReference type="FunFam" id="1.20.1250.20:FF:000218">
    <property type="entry name" value="facilitated trehalose transporter Tret1"/>
    <property type="match status" value="1"/>
</dbReference>
<sequence length="474" mass="53062">MKSNSMRSPRKYDLENSNQKEKHWYQIMTITVVSLVPLTNGLQLAWTSPFLVKITQDKENYDITENETSYFTSIQPAAMLLTSIILFNLSDLLGRKTTMLVIAVPQVLAWVLAALATDVYLFYAMKVCAGIAVGMGFASVPMYIGEISSPSVRGTWGCLFSSGAYLGQFLINLVGNLCSVKVTSYIFVTVPILFFFFLIFLPESPYFLVMKGKHDEARAALKVFTRKVDVEAELSILRTDVERQISETGTWMDLFRIESNRKALVAAVFLAVSQSFGGLTAFIVYVQFFFDKAGGYISAELSATFYMGLSFVLNLLVILFVIDRMERKKCYIVSMMPCSIVLMLMAIYLYIDEFETHIDVSFLNWVPLAGMIIFQIFASFGMAIIPTLMLGELFSASVKTKATTVVMICFGISVTLADYLFYVLYRVSGIYAPILLFGCCNAISTILSFFLIPETRGKSLEEIQQALKGAMIKN</sequence>
<dbReference type="InterPro" id="IPR050549">
    <property type="entry name" value="MFS_Trehalose_Transporter"/>
</dbReference>
<feature type="transmembrane region" description="Helical" evidence="8">
    <location>
        <begin position="156"/>
        <end position="176"/>
    </location>
</feature>
<gene>
    <name evidence="10" type="ORF">PHAECO_LOCUS6193</name>
</gene>
<dbReference type="PROSITE" id="PS50850">
    <property type="entry name" value="MFS"/>
    <property type="match status" value="1"/>
</dbReference>
<feature type="transmembrane region" description="Helical" evidence="8">
    <location>
        <begin position="305"/>
        <end position="323"/>
    </location>
</feature>
<keyword evidence="5 8" id="KW-0812">Transmembrane</keyword>
<dbReference type="OrthoDB" id="6133115at2759"/>
<dbReference type="InterPro" id="IPR036259">
    <property type="entry name" value="MFS_trans_sf"/>
</dbReference>
<organism evidence="10 11">
    <name type="scientific">Phaedon cochleariae</name>
    <name type="common">Mustard beetle</name>
    <dbReference type="NCBI Taxonomy" id="80249"/>
    <lineage>
        <taxon>Eukaryota</taxon>
        <taxon>Metazoa</taxon>
        <taxon>Ecdysozoa</taxon>
        <taxon>Arthropoda</taxon>
        <taxon>Hexapoda</taxon>
        <taxon>Insecta</taxon>
        <taxon>Pterygota</taxon>
        <taxon>Neoptera</taxon>
        <taxon>Endopterygota</taxon>
        <taxon>Coleoptera</taxon>
        <taxon>Polyphaga</taxon>
        <taxon>Cucujiformia</taxon>
        <taxon>Chrysomeloidea</taxon>
        <taxon>Chrysomelidae</taxon>
        <taxon>Chrysomelinae</taxon>
        <taxon>Chrysomelini</taxon>
        <taxon>Phaedon</taxon>
    </lineage>
</organism>
<evidence type="ECO:0000256" key="2">
    <source>
        <dbReference type="ARBA" id="ARBA00022448"/>
    </source>
</evidence>
<reference evidence="10" key="1">
    <citation type="submission" date="2022-01" db="EMBL/GenBank/DDBJ databases">
        <authorList>
            <person name="King R."/>
        </authorList>
    </citation>
    <scope>NUCLEOTIDE SEQUENCE</scope>
</reference>
<evidence type="ECO:0000256" key="1">
    <source>
        <dbReference type="ARBA" id="ARBA00004651"/>
    </source>
</evidence>
<dbReference type="PANTHER" id="PTHR48021">
    <property type="match status" value="1"/>
</dbReference>
<feature type="transmembrane region" description="Helical" evidence="8">
    <location>
        <begin position="430"/>
        <end position="452"/>
    </location>
</feature>
<comment type="subcellular location">
    <subcellularLocation>
        <location evidence="1">Cell membrane</location>
        <topology evidence="1">Multi-pass membrane protein</topology>
    </subcellularLocation>
</comment>
<evidence type="ECO:0000256" key="4">
    <source>
        <dbReference type="ARBA" id="ARBA00022597"/>
    </source>
</evidence>
<keyword evidence="2" id="KW-0813">Transport</keyword>
<feature type="transmembrane region" description="Helical" evidence="8">
    <location>
        <begin position="123"/>
        <end position="144"/>
    </location>
</feature>
<evidence type="ECO:0000256" key="5">
    <source>
        <dbReference type="ARBA" id="ARBA00022692"/>
    </source>
</evidence>
<dbReference type="GO" id="GO:0005886">
    <property type="term" value="C:plasma membrane"/>
    <property type="evidence" value="ECO:0007669"/>
    <property type="project" value="UniProtKB-SubCell"/>
</dbReference>
<dbReference type="GO" id="GO:0022857">
    <property type="term" value="F:transmembrane transporter activity"/>
    <property type="evidence" value="ECO:0007669"/>
    <property type="project" value="InterPro"/>
</dbReference>
<keyword evidence="11" id="KW-1185">Reference proteome</keyword>
<evidence type="ECO:0000256" key="8">
    <source>
        <dbReference type="SAM" id="Phobius"/>
    </source>
</evidence>
<dbReference type="InterPro" id="IPR005829">
    <property type="entry name" value="Sugar_transporter_CS"/>
</dbReference>
<feature type="transmembrane region" description="Helical" evidence="8">
    <location>
        <begin position="68"/>
        <end position="87"/>
    </location>
</feature>
<feature type="transmembrane region" description="Helical" evidence="8">
    <location>
        <begin position="402"/>
        <end position="424"/>
    </location>
</feature>